<comment type="caution">
    <text evidence="2">The sequence shown here is derived from an EMBL/GenBank/DDBJ whole genome shotgun (WGS) entry which is preliminary data.</text>
</comment>
<dbReference type="Proteomes" id="UP000598775">
    <property type="component" value="Unassembled WGS sequence"/>
</dbReference>
<organism evidence="2 3">
    <name type="scientific">Subtercola lobariae</name>
    <dbReference type="NCBI Taxonomy" id="1588641"/>
    <lineage>
        <taxon>Bacteria</taxon>
        <taxon>Bacillati</taxon>
        <taxon>Actinomycetota</taxon>
        <taxon>Actinomycetes</taxon>
        <taxon>Micrococcales</taxon>
        <taxon>Microbacteriaceae</taxon>
        <taxon>Subtercola</taxon>
    </lineage>
</organism>
<feature type="transmembrane region" description="Helical" evidence="1">
    <location>
        <begin position="404"/>
        <end position="432"/>
    </location>
</feature>
<name>A0A917B5W4_9MICO</name>
<protein>
    <submittedName>
        <fullName evidence="2">Transporter</fullName>
    </submittedName>
</protein>
<keyword evidence="1" id="KW-0472">Membrane</keyword>
<proteinExistence type="predicted"/>
<evidence type="ECO:0000313" key="3">
    <source>
        <dbReference type="Proteomes" id="UP000598775"/>
    </source>
</evidence>
<feature type="transmembrane region" description="Helical" evidence="1">
    <location>
        <begin position="374"/>
        <end position="398"/>
    </location>
</feature>
<sequence length="525" mass="54425">MVAQLFRLRLALLGNIFLGTRTRVFGVTVGLLASLVAVIAVCVRVIRLGDATANAQTARTDVVIAGSVIVLAFAVVPLILQRADPVDPRRFALFGIQPRTLAIALVVSSFAALPVVAVSLFGLSSIVTWAHSPLDALLAVVGAALGVATCVLFGRISSSLAAFLLSTRRAREIAGVIGVLILVLLAPAVVLALSLNWGEPGDTIGQNIAAFVSLTPLGAAWGVPAAAANGDVGGTFLSFIIAVVTVVVLWLAWRALVTMMLQSNRVDDDSAEPAGLGWFARLPSTPTGSIAARSLTYWSRDPRYYVPLIIVPVVPIIMAIPFMLVAFPVTTYALIPLPVMCLFLGFMIHNDIALDSSAVWLHIVSGRRGLADRLGRMAPVFLIGLPLIGVGSVITVFLAANSAALPSVLGVSTCLLLTIVGLGSVISARFPYAATRPGDSPFVQPQSTGSTSVFVQLGTVLGTLVLSAPSIVFAIQAEAGDSGAHWSALWCGVGTGVVVLILGALAGGAVVNRRGPEILASSLRS</sequence>
<dbReference type="EMBL" id="BMGP01000003">
    <property type="protein sequence ID" value="GGF26421.1"/>
    <property type="molecule type" value="Genomic_DNA"/>
</dbReference>
<gene>
    <name evidence="2" type="ORF">GCM10011399_19780</name>
</gene>
<accession>A0A917B5W4</accession>
<feature type="transmembrane region" description="Helical" evidence="1">
    <location>
        <begin position="136"/>
        <end position="153"/>
    </location>
</feature>
<keyword evidence="1" id="KW-1133">Transmembrane helix</keyword>
<feature type="transmembrane region" description="Helical" evidence="1">
    <location>
        <begin position="236"/>
        <end position="256"/>
    </location>
</feature>
<keyword evidence="3" id="KW-1185">Reference proteome</keyword>
<reference evidence="2 3" key="1">
    <citation type="journal article" date="2014" name="Int. J. Syst. Evol. Microbiol.">
        <title>Complete genome sequence of Corynebacterium casei LMG S-19264T (=DSM 44701T), isolated from a smear-ripened cheese.</title>
        <authorList>
            <consortium name="US DOE Joint Genome Institute (JGI-PGF)"/>
            <person name="Walter F."/>
            <person name="Albersmeier A."/>
            <person name="Kalinowski J."/>
            <person name="Ruckert C."/>
        </authorList>
    </citation>
    <scope>NUCLEOTIDE SEQUENCE [LARGE SCALE GENOMIC DNA]</scope>
    <source>
        <strain evidence="2 3">CGMCC 1.12976</strain>
    </source>
</reference>
<keyword evidence="1" id="KW-0812">Transmembrane</keyword>
<feature type="transmembrane region" description="Helical" evidence="1">
    <location>
        <begin position="62"/>
        <end position="80"/>
    </location>
</feature>
<feature type="transmembrane region" description="Helical" evidence="1">
    <location>
        <begin position="24"/>
        <end position="46"/>
    </location>
</feature>
<feature type="transmembrane region" description="Helical" evidence="1">
    <location>
        <begin position="101"/>
        <end position="130"/>
    </location>
</feature>
<dbReference type="AlphaFoldDB" id="A0A917B5W4"/>
<evidence type="ECO:0000313" key="2">
    <source>
        <dbReference type="EMBL" id="GGF26421.1"/>
    </source>
</evidence>
<dbReference type="RefSeq" id="WP_188677561.1">
    <property type="nucleotide sequence ID" value="NZ_BMGP01000003.1"/>
</dbReference>
<feature type="transmembrane region" description="Helical" evidence="1">
    <location>
        <begin position="173"/>
        <end position="195"/>
    </location>
</feature>
<feature type="transmembrane region" description="Helical" evidence="1">
    <location>
        <begin position="487"/>
        <end position="511"/>
    </location>
</feature>
<evidence type="ECO:0000256" key="1">
    <source>
        <dbReference type="SAM" id="Phobius"/>
    </source>
</evidence>
<feature type="transmembrane region" description="Helical" evidence="1">
    <location>
        <begin position="453"/>
        <end position="475"/>
    </location>
</feature>
<feature type="transmembrane region" description="Helical" evidence="1">
    <location>
        <begin position="333"/>
        <end position="353"/>
    </location>
</feature>
<feature type="transmembrane region" description="Helical" evidence="1">
    <location>
        <begin position="304"/>
        <end position="327"/>
    </location>
</feature>